<accession>A0A2S9GX25</accession>
<comment type="caution">
    <text evidence="1">The sequence shown here is derived from an EMBL/GenBank/DDBJ whole genome shotgun (WGS) entry which is preliminary data.</text>
</comment>
<proteinExistence type="predicted"/>
<name>A0A2S9GX25_9BURK</name>
<dbReference type="RefSeq" id="WP_105532684.1">
    <property type="nucleotide sequence ID" value="NZ_PUGF01000014.1"/>
</dbReference>
<evidence type="ECO:0000313" key="1">
    <source>
        <dbReference type="EMBL" id="PRC92273.1"/>
    </source>
</evidence>
<reference evidence="1 2" key="1">
    <citation type="submission" date="2018-02" db="EMBL/GenBank/DDBJ databases">
        <title>Solimicrobium silvestre gen. nov., sp. nov., isolated from alpine forest soil.</title>
        <authorList>
            <person name="Margesin R."/>
            <person name="Albuquerque L."/>
            <person name="Zhang D.-C."/>
            <person name="Froufe H.J.C."/>
            <person name="Severino R."/>
            <person name="Roxo I."/>
            <person name="Egas C."/>
            <person name="Da Costa M.S."/>
        </authorList>
    </citation>
    <scope>NUCLEOTIDE SEQUENCE [LARGE SCALE GENOMIC DNA]</scope>
    <source>
        <strain evidence="1 2">S20-91</strain>
    </source>
</reference>
<dbReference type="AlphaFoldDB" id="A0A2S9GX25"/>
<organism evidence="1 2">
    <name type="scientific">Solimicrobium silvestre</name>
    <dbReference type="NCBI Taxonomy" id="2099400"/>
    <lineage>
        <taxon>Bacteria</taxon>
        <taxon>Pseudomonadati</taxon>
        <taxon>Pseudomonadota</taxon>
        <taxon>Betaproteobacteria</taxon>
        <taxon>Burkholderiales</taxon>
        <taxon>Oxalobacteraceae</taxon>
        <taxon>Solimicrobium</taxon>
    </lineage>
</organism>
<dbReference type="Pfam" id="PF09957">
    <property type="entry name" value="VapB_antitoxin"/>
    <property type="match status" value="1"/>
</dbReference>
<dbReference type="Proteomes" id="UP000237839">
    <property type="component" value="Unassembled WGS sequence"/>
</dbReference>
<dbReference type="OrthoDB" id="332069at2"/>
<dbReference type="EMBL" id="PUGF01000014">
    <property type="protein sequence ID" value="PRC92273.1"/>
    <property type="molecule type" value="Genomic_DNA"/>
</dbReference>
<sequence length="65" mass="7312">MRTTITLDDDLLARALEISGKTERTEVLHEALRALIAREAAKRLAQLAGSMPDAQDIPRRREEMP</sequence>
<keyword evidence="2" id="KW-1185">Reference proteome</keyword>
<evidence type="ECO:0000313" key="2">
    <source>
        <dbReference type="Proteomes" id="UP000237839"/>
    </source>
</evidence>
<dbReference type="InterPro" id="IPR019239">
    <property type="entry name" value="VapB_antitoxin"/>
</dbReference>
<gene>
    <name evidence="1" type="ORF">S2091_2932</name>
</gene>
<protein>
    <submittedName>
        <fullName evidence="1">Uncharacterized protein conserved in bacteria (DUF2191)</fullName>
    </submittedName>
</protein>